<accession>A0AAJ0MD17</accession>
<keyword evidence="3" id="KW-1185">Reference proteome</keyword>
<feature type="transmembrane region" description="Helical" evidence="1">
    <location>
        <begin position="101"/>
        <end position="125"/>
    </location>
</feature>
<name>A0AAJ0MD17_9PEZI</name>
<evidence type="ECO:0000313" key="3">
    <source>
        <dbReference type="Proteomes" id="UP001275084"/>
    </source>
</evidence>
<keyword evidence="1" id="KW-1133">Transmembrane helix</keyword>
<gene>
    <name evidence="2" type="ORF">B0T25DRAFT_249663</name>
</gene>
<reference evidence="2" key="2">
    <citation type="submission" date="2023-06" db="EMBL/GenBank/DDBJ databases">
        <authorList>
            <consortium name="Lawrence Berkeley National Laboratory"/>
            <person name="Haridas S."/>
            <person name="Hensen N."/>
            <person name="Bonometti L."/>
            <person name="Westerberg I."/>
            <person name="Brannstrom I.O."/>
            <person name="Guillou S."/>
            <person name="Cros-Aarteil S."/>
            <person name="Calhoun S."/>
            <person name="Kuo A."/>
            <person name="Mondo S."/>
            <person name="Pangilinan J."/>
            <person name="Riley R."/>
            <person name="Labutti K."/>
            <person name="Andreopoulos B."/>
            <person name="Lipzen A."/>
            <person name="Chen C."/>
            <person name="Yanf M."/>
            <person name="Daum C."/>
            <person name="Ng V."/>
            <person name="Clum A."/>
            <person name="Steindorff A."/>
            <person name="Ohm R."/>
            <person name="Martin F."/>
            <person name="Silar P."/>
            <person name="Natvig D."/>
            <person name="Lalanne C."/>
            <person name="Gautier V."/>
            <person name="Ament-Velasquez S.L."/>
            <person name="Kruys A."/>
            <person name="Hutchinson M.I."/>
            <person name="Powell A.J."/>
            <person name="Barry K."/>
            <person name="Miller A.N."/>
            <person name="Grigoriev I.V."/>
            <person name="Debuchy R."/>
            <person name="Gladieux P."/>
            <person name="Thoren M.H."/>
            <person name="Johannesson H."/>
        </authorList>
    </citation>
    <scope>NUCLEOTIDE SEQUENCE</scope>
    <source>
        <strain evidence="2">CBS 955.72</strain>
    </source>
</reference>
<dbReference type="EMBL" id="JAUIQD010000005">
    <property type="protein sequence ID" value="KAK3349810.1"/>
    <property type="molecule type" value="Genomic_DNA"/>
</dbReference>
<feature type="transmembrane region" description="Helical" evidence="1">
    <location>
        <begin position="58"/>
        <end position="80"/>
    </location>
</feature>
<sequence length="164" mass="17819">MRDVGLVWAGIAGPDGHRGAGAADFRAPVSVPALLARCRLSVGISPWNPTLPRSANTLFWPMIIVVGQGISVSSVHHAPWNYSIMPWFSKPCHRRCVQDHFLLLVTGVVSYSTCVLNLLPFPLWVCSGSMFNHLTSPCCDGVALGQQQKGRRSIKPLKISVLCS</sequence>
<organism evidence="2 3">
    <name type="scientific">Lasiosphaeria hispida</name>
    <dbReference type="NCBI Taxonomy" id="260671"/>
    <lineage>
        <taxon>Eukaryota</taxon>
        <taxon>Fungi</taxon>
        <taxon>Dikarya</taxon>
        <taxon>Ascomycota</taxon>
        <taxon>Pezizomycotina</taxon>
        <taxon>Sordariomycetes</taxon>
        <taxon>Sordariomycetidae</taxon>
        <taxon>Sordariales</taxon>
        <taxon>Lasiosphaeriaceae</taxon>
        <taxon>Lasiosphaeria</taxon>
    </lineage>
</organism>
<keyword evidence="1" id="KW-0472">Membrane</keyword>
<evidence type="ECO:0000313" key="2">
    <source>
        <dbReference type="EMBL" id="KAK3349810.1"/>
    </source>
</evidence>
<reference evidence="2" key="1">
    <citation type="journal article" date="2023" name="Mol. Phylogenet. Evol.">
        <title>Genome-scale phylogeny and comparative genomics of the fungal order Sordariales.</title>
        <authorList>
            <person name="Hensen N."/>
            <person name="Bonometti L."/>
            <person name="Westerberg I."/>
            <person name="Brannstrom I.O."/>
            <person name="Guillou S."/>
            <person name="Cros-Aarteil S."/>
            <person name="Calhoun S."/>
            <person name="Haridas S."/>
            <person name="Kuo A."/>
            <person name="Mondo S."/>
            <person name="Pangilinan J."/>
            <person name="Riley R."/>
            <person name="LaButti K."/>
            <person name="Andreopoulos B."/>
            <person name="Lipzen A."/>
            <person name="Chen C."/>
            <person name="Yan M."/>
            <person name="Daum C."/>
            <person name="Ng V."/>
            <person name="Clum A."/>
            <person name="Steindorff A."/>
            <person name="Ohm R.A."/>
            <person name="Martin F."/>
            <person name="Silar P."/>
            <person name="Natvig D.O."/>
            <person name="Lalanne C."/>
            <person name="Gautier V."/>
            <person name="Ament-Velasquez S.L."/>
            <person name="Kruys A."/>
            <person name="Hutchinson M.I."/>
            <person name="Powell A.J."/>
            <person name="Barry K."/>
            <person name="Miller A.N."/>
            <person name="Grigoriev I.V."/>
            <person name="Debuchy R."/>
            <person name="Gladieux P."/>
            <person name="Hiltunen Thoren M."/>
            <person name="Johannesson H."/>
        </authorList>
    </citation>
    <scope>NUCLEOTIDE SEQUENCE</scope>
    <source>
        <strain evidence="2">CBS 955.72</strain>
    </source>
</reference>
<protein>
    <submittedName>
        <fullName evidence="2">Uncharacterized protein</fullName>
    </submittedName>
</protein>
<evidence type="ECO:0000256" key="1">
    <source>
        <dbReference type="SAM" id="Phobius"/>
    </source>
</evidence>
<comment type="caution">
    <text evidence="2">The sequence shown here is derived from an EMBL/GenBank/DDBJ whole genome shotgun (WGS) entry which is preliminary data.</text>
</comment>
<keyword evidence="1" id="KW-0812">Transmembrane</keyword>
<proteinExistence type="predicted"/>
<dbReference type="AlphaFoldDB" id="A0AAJ0MD17"/>
<dbReference type="Proteomes" id="UP001275084">
    <property type="component" value="Unassembled WGS sequence"/>
</dbReference>